<dbReference type="InterPro" id="IPR019815">
    <property type="entry name" value="Translation_initiation_fac_3_C"/>
</dbReference>
<protein>
    <recommendedName>
        <fullName evidence="10">F-box domain-containing protein</fullName>
    </recommendedName>
</protein>
<proteinExistence type="inferred from homology"/>
<dbReference type="InterPro" id="IPR041567">
    <property type="entry name" value="COI1_F-box"/>
</dbReference>
<dbReference type="PANTHER" id="PTHR10938:SF7">
    <property type="entry name" value="TRANSLATION INITIATION FACTOR IF-3"/>
    <property type="match status" value="1"/>
</dbReference>
<keyword evidence="9" id="KW-1185">Reference proteome</keyword>
<name>A0AAU9PDG2_9ASTR</name>
<dbReference type="SUPFAM" id="SSF55200">
    <property type="entry name" value="Translation initiation factor IF3, C-terminal domain"/>
    <property type="match status" value="1"/>
</dbReference>
<dbReference type="InterPro" id="IPR041101">
    <property type="entry name" value="Transp_inhibit"/>
</dbReference>
<evidence type="ECO:0000256" key="4">
    <source>
        <dbReference type="SAM" id="MobiDB-lite"/>
    </source>
</evidence>
<feature type="domain" description="Translation initiation factor 3 C-terminal" evidence="5">
    <location>
        <begin position="205"/>
        <end position="285"/>
    </location>
</feature>
<dbReference type="Pfam" id="PF18511">
    <property type="entry name" value="F-box_5"/>
    <property type="match status" value="1"/>
</dbReference>
<feature type="compositionally biased region" description="Polar residues" evidence="4">
    <location>
        <begin position="303"/>
        <end position="314"/>
    </location>
</feature>
<dbReference type="AlphaFoldDB" id="A0AAU9PDG2"/>
<dbReference type="InterPro" id="IPR032675">
    <property type="entry name" value="LRR_dom_sf"/>
</dbReference>
<dbReference type="InterPro" id="IPR036788">
    <property type="entry name" value="T_IF-3_C_sf"/>
</dbReference>
<dbReference type="GO" id="GO:0003743">
    <property type="term" value="F:translation initiation factor activity"/>
    <property type="evidence" value="ECO:0007669"/>
    <property type="project" value="UniProtKB-KW"/>
</dbReference>
<evidence type="ECO:0000256" key="1">
    <source>
        <dbReference type="ARBA" id="ARBA00005439"/>
    </source>
</evidence>
<dbReference type="Proteomes" id="UP001157418">
    <property type="component" value="Unassembled WGS sequence"/>
</dbReference>
<dbReference type="PANTHER" id="PTHR10938">
    <property type="entry name" value="TRANSLATION INITIATION FACTOR IF-3"/>
    <property type="match status" value="1"/>
</dbReference>
<keyword evidence="2" id="KW-0396">Initiation factor</keyword>
<evidence type="ECO:0000259" key="7">
    <source>
        <dbReference type="Pfam" id="PF18791"/>
    </source>
</evidence>
<dbReference type="GO" id="GO:0043022">
    <property type="term" value="F:ribosome binding"/>
    <property type="evidence" value="ECO:0007669"/>
    <property type="project" value="TreeGrafter"/>
</dbReference>
<evidence type="ECO:0000256" key="3">
    <source>
        <dbReference type="ARBA" id="ARBA00022917"/>
    </source>
</evidence>
<dbReference type="Gene3D" id="3.30.110.10">
    <property type="entry name" value="Translation initiation factor 3 (IF-3), C-terminal domain"/>
    <property type="match status" value="1"/>
</dbReference>
<evidence type="ECO:0000259" key="5">
    <source>
        <dbReference type="Pfam" id="PF00707"/>
    </source>
</evidence>
<dbReference type="FunFam" id="1.20.1280.50:FF:000006">
    <property type="entry name" value="Transport inhibitor response 1"/>
    <property type="match status" value="1"/>
</dbReference>
<evidence type="ECO:0000259" key="6">
    <source>
        <dbReference type="Pfam" id="PF18511"/>
    </source>
</evidence>
<feature type="compositionally biased region" description="Basic and acidic residues" evidence="4">
    <location>
        <begin position="293"/>
        <end position="302"/>
    </location>
</feature>
<sequence length="314" mass="35743">MDLNQKRTKTVDRVGPVDPAEVSPESTPVYPFPDEVLEPMLSLINYQKDRSSVSLICKNWYNAERWSRRHAFIGNCYSVSPEIVAGRFPQIRSVTLKGKLRFSDFNLVPEDWGADVHPWLSVLAKAYPFLEELRLKRMAVSDESLEFLASNFPDFKALSLLSCDGFSPDGLKSIATHSANISMSNKRRNEISRRKVLLIVWIKRSLKWGYNIDVHDYTVHLKAAQKFLKDGDKVKLIVNLNGRENELKNNAIDVIRRFCDDVGELAIEESKNFRDMNMTLVLVPNKVVLQQKETPKKKEKSTGTEVSVTASVSP</sequence>
<comment type="caution">
    <text evidence="8">The sequence shown here is derived from an EMBL/GenBank/DDBJ whole genome shotgun (WGS) entry which is preliminary data.</text>
</comment>
<feature type="domain" description="Transport inhibitor response 1" evidence="7">
    <location>
        <begin position="89"/>
        <end position="135"/>
    </location>
</feature>
<evidence type="ECO:0008006" key="10">
    <source>
        <dbReference type="Google" id="ProtNLM"/>
    </source>
</evidence>
<comment type="similarity">
    <text evidence="1">Belongs to the IF-3 family.</text>
</comment>
<dbReference type="Gene3D" id="1.20.1280.50">
    <property type="match status" value="1"/>
</dbReference>
<feature type="region of interest" description="Disordered" evidence="4">
    <location>
        <begin position="1"/>
        <end position="26"/>
    </location>
</feature>
<dbReference type="GO" id="GO:0032790">
    <property type="term" value="P:ribosome disassembly"/>
    <property type="evidence" value="ECO:0007669"/>
    <property type="project" value="TreeGrafter"/>
</dbReference>
<feature type="region of interest" description="Disordered" evidence="4">
    <location>
        <begin position="292"/>
        <end position="314"/>
    </location>
</feature>
<dbReference type="CDD" id="cd22159">
    <property type="entry name" value="F-box_AtTIR1-like"/>
    <property type="match status" value="1"/>
</dbReference>
<dbReference type="InterPro" id="IPR001288">
    <property type="entry name" value="Translation_initiation_fac_3"/>
</dbReference>
<organism evidence="8 9">
    <name type="scientific">Lactuca virosa</name>
    <dbReference type="NCBI Taxonomy" id="75947"/>
    <lineage>
        <taxon>Eukaryota</taxon>
        <taxon>Viridiplantae</taxon>
        <taxon>Streptophyta</taxon>
        <taxon>Embryophyta</taxon>
        <taxon>Tracheophyta</taxon>
        <taxon>Spermatophyta</taxon>
        <taxon>Magnoliopsida</taxon>
        <taxon>eudicotyledons</taxon>
        <taxon>Gunneridae</taxon>
        <taxon>Pentapetalae</taxon>
        <taxon>asterids</taxon>
        <taxon>campanulids</taxon>
        <taxon>Asterales</taxon>
        <taxon>Asteraceae</taxon>
        <taxon>Cichorioideae</taxon>
        <taxon>Cichorieae</taxon>
        <taxon>Lactucinae</taxon>
        <taxon>Lactuca</taxon>
    </lineage>
</organism>
<keyword evidence="3" id="KW-0648">Protein biosynthesis</keyword>
<evidence type="ECO:0000256" key="2">
    <source>
        <dbReference type="ARBA" id="ARBA00022540"/>
    </source>
</evidence>
<evidence type="ECO:0000313" key="8">
    <source>
        <dbReference type="EMBL" id="CAH1448256.1"/>
    </source>
</evidence>
<dbReference type="Pfam" id="PF00707">
    <property type="entry name" value="IF3_C"/>
    <property type="match status" value="1"/>
</dbReference>
<accession>A0AAU9PDG2</accession>
<feature type="domain" description="COI1 F-box" evidence="6">
    <location>
        <begin position="32"/>
        <end position="70"/>
    </location>
</feature>
<gene>
    <name evidence="8" type="ORF">LVIROSA_LOCUS33813</name>
</gene>
<dbReference type="Pfam" id="PF18791">
    <property type="entry name" value="Transp_inhibit"/>
    <property type="match status" value="1"/>
</dbReference>
<reference evidence="8 9" key="1">
    <citation type="submission" date="2022-01" db="EMBL/GenBank/DDBJ databases">
        <authorList>
            <person name="Xiong W."/>
            <person name="Schranz E."/>
        </authorList>
    </citation>
    <scope>NUCLEOTIDE SEQUENCE [LARGE SCALE GENOMIC DNA]</scope>
</reference>
<dbReference type="EMBL" id="CAKMRJ010005634">
    <property type="protein sequence ID" value="CAH1448256.1"/>
    <property type="molecule type" value="Genomic_DNA"/>
</dbReference>
<dbReference type="Gene3D" id="3.80.10.10">
    <property type="entry name" value="Ribonuclease Inhibitor"/>
    <property type="match status" value="1"/>
</dbReference>
<evidence type="ECO:0000313" key="9">
    <source>
        <dbReference type="Proteomes" id="UP001157418"/>
    </source>
</evidence>